<name>A0ABU0KME0_9ACTN</name>
<dbReference type="Pfam" id="PF19559">
    <property type="entry name" value="DUF6081"/>
    <property type="match status" value="1"/>
</dbReference>
<keyword evidence="2" id="KW-1185">Reference proteome</keyword>
<comment type="caution">
    <text evidence="1">The sequence shown here is derived from an EMBL/GenBank/DDBJ whole genome shotgun (WGS) entry which is preliminary data.</text>
</comment>
<reference evidence="1 2" key="1">
    <citation type="submission" date="2023-07" db="EMBL/GenBank/DDBJ databases">
        <title>Genomic Encyclopedia of Type Strains, Phase IV (KMG-IV): sequencing the most valuable type-strain genomes for metagenomic binning, comparative biology and taxonomic classification.</title>
        <authorList>
            <person name="Goeker M."/>
        </authorList>
    </citation>
    <scope>NUCLEOTIDE SEQUENCE [LARGE SCALE GENOMIC DNA]</scope>
    <source>
        <strain evidence="1 2">DSM 40573</strain>
    </source>
</reference>
<evidence type="ECO:0000313" key="1">
    <source>
        <dbReference type="EMBL" id="MDQ0489488.1"/>
    </source>
</evidence>
<dbReference type="Proteomes" id="UP001236795">
    <property type="component" value="Unassembled WGS sequence"/>
</dbReference>
<dbReference type="InterPro" id="IPR045727">
    <property type="entry name" value="DUF6081"/>
</dbReference>
<dbReference type="RefSeq" id="WP_019524853.1">
    <property type="nucleotide sequence ID" value="NZ_JAUSWC010000016.1"/>
</dbReference>
<evidence type="ECO:0000313" key="2">
    <source>
        <dbReference type="Proteomes" id="UP001236795"/>
    </source>
</evidence>
<organism evidence="1 2">
    <name type="scientific">Streptomyces thermodiastaticus</name>
    <dbReference type="NCBI Taxonomy" id="44061"/>
    <lineage>
        <taxon>Bacteria</taxon>
        <taxon>Bacillati</taxon>
        <taxon>Actinomycetota</taxon>
        <taxon>Actinomycetes</taxon>
        <taxon>Kitasatosporales</taxon>
        <taxon>Streptomycetaceae</taxon>
        <taxon>Streptomyces</taxon>
    </lineage>
</organism>
<sequence>MTPLWEDDFRDPELTLRRWAPMTLGSFVPDDADVHVTPEAGLRVAAGGTHPLTGEPAFTRTLGQENGDPSALPGALDAVKWLVYADHSASGGLPGFDAAEGEELLFEAWLSARTYGTAGHPFGSAVADPGTDWRLACAAMNVADVETGLAFDFFLTDQGIHAVHERLPMLRPHLGDYASFTAVVPVARREPEQEHRLGIGYDRSAGRVRWLVDGVEVHRAEHVGRVPGREHVVLDHGGDDAEVEPRQLNCGLGLFTALDCSFGSGPGLVRLTGAPDFYFRAVDGRREPQVFLDDKSLRDHRLFGQGASLSVRRCTVSASRVTW</sequence>
<gene>
    <name evidence="1" type="ORF">QO019_004365</name>
</gene>
<accession>A0ABU0KME0</accession>
<dbReference type="EMBL" id="JAUSWC010000016">
    <property type="protein sequence ID" value="MDQ0489488.1"/>
    <property type="molecule type" value="Genomic_DNA"/>
</dbReference>
<proteinExistence type="predicted"/>
<protein>
    <submittedName>
        <fullName evidence="1">Uncharacterized protein</fullName>
    </submittedName>
</protein>